<keyword evidence="2" id="KW-1185">Reference proteome</keyword>
<dbReference type="Proteomes" id="UP000198211">
    <property type="component" value="Unassembled WGS sequence"/>
</dbReference>
<sequence length="121" mass="13933">MSRTTLNISAHISKAVSAKCSKRNMGLRVVPGGFTASLQAGDIGIYKQFKDILSWKEIDQSVVDSSITSSGFSSIPDEWFTWRHDVYGRKFQQRWNDDEEEQKEYNDEDFKVDAELTLWMT</sequence>
<proteinExistence type="predicted"/>
<dbReference type="AlphaFoldDB" id="A0A225W328"/>
<reference evidence="2" key="1">
    <citation type="submission" date="2017-03" db="EMBL/GenBank/DDBJ databases">
        <title>Phytopthora megakarya and P. palmivora, two closely related causual agents of cacao black pod achieved similar genome size and gene model numbers by different mechanisms.</title>
        <authorList>
            <person name="Ali S."/>
            <person name="Shao J."/>
            <person name="Larry D.J."/>
            <person name="Kronmiller B."/>
            <person name="Shen D."/>
            <person name="Strem M.D."/>
            <person name="Melnick R.L."/>
            <person name="Guiltinan M.J."/>
            <person name="Tyler B.M."/>
            <person name="Meinhardt L.W."/>
            <person name="Bailey B.A."/>
        </authorList>
    </citation>
    <scope>NUCLEOTIDE SEQUENCE [LARGE SCALE GENOMIC DNA]</scope>
    <source>
        <strain evidence="2">zdho120</strain>
    </source>
</reference>
<evidence type="ECO:0000313" key="1">
    <source>
        <dbReference type="EMBL" id="OWZ11985.1"/>
    </source>
</evidence>
<gene>
    <name evidence="1" type="ORF">PHMEG_00014922</name>
</gene>
<accession>A0A225W328</accession>
<name>A0A225W328_9STRA</name>
<comment type="caution">
    <text evidence="1">The sequence shown here is derived from an EMBL/GenBank/DDBJ whole genome shotgun (WGS) entry which is preliminary data.</text>
</comment>
<protein>
    <submittedName>
        <fullName evidence="1">Pogo transposable element</fullName>
    </submittedName>
</protein>
<dbReference type="EMBL" id="NBNE01001975">
    <property type="protein sequence ID" value="OWZ11985.1"/>
    <property type="molecule type" value="Genomic_DNA"/>
</dbReference>
<dbReference type="OrthoDB" id="89115at2759"/>
<evidence type="ECO:0000313" key="2">
    <source>
        <dbReference type="Proteomes" id="UP000198211"/>
    </source>
</evidence>
<organism evidence="1 2">
    <name type="scientific">Phytophthora megakarya</name>
    <dbReference type="NCBI Taxonomy" id="4795"/>
    <lineage>
        <taxon>Eukaryota</taxon>
        <taxon>Sar</taxon>
        <taxon>Stramenopiles</taxon>
        <taxon>Oomycota</taxon>
        <taxon>Peronosporomycetes</taxon>
        <taxon>Peronosporales</taxon>
        <taxon>Peronosporaceae</taxon>
        <taxon>Phytophthora</taxon>
    </lineage>
</organism>